<dbReference type="EMBL" id="AAXT01000003">
    <property type="protein sequence ID" value="EDO06014.1"/>
    <property type="molecule type" value="Genomic_DNA"/>
</dbReference>
<dbReference type="Proteomes" id="UP000002173">
    <property type="component" value="Chromosome 2"/>
</dbReference>
<proteinExistence type="predicted"/>
<keyword evidence="1" id="KW-0862">Zinc</keyword>
<dbReference type="InterPro" id="IPR000571">
    <property type="entry name" value="Znf_CCCH"/>
</dbReference>
<evidence type="ECO:0000259" key="2">
    <source>
        <dbReference type="PROSITE" id="PS50103"/>
    </source>
</evidence>
<dbReference type="InParanoid" id="A7ASV3"/>
<gene>
    <name evidence="3" type="ORF">BBOV_II000540</name>
</gene>
<name>A7ASV3_BABBO</name>
<protein>
    <recommendedName>
        <fullName evidence="2">C3H1-type domain-containing protein</fullName>
    </recommendedName>
</protein>
<keyword evidence="1" id="KW-0479">Metal-binding</keyword>
<dbReference type="eggNOG" id="ENOG502SDS5">
    <property type="taxonomic scope" value="Eukaryota"/>
</dbReference>
<keyword evidence="4" id="KW-1185">Reference proteome</keyword>
<dbReference type="PROSITE" id="PS50103">
    <property type="entry name" value="ZF_C3H1"/>
    <property type="match status" value="1"/>
</dbReference>
<reference evidence="3 4" key="1">
    <citation type="journal article" date="2007" name="PLoS Pathog.">
        <title>Genome sequence of Babesia bovis and comparative analysis of apicomplexan hemoprotozoa.</title>
        <authorList>
            <person name="Brayton K.A."/>
            <person name="Lau A.O.T."/>
            <person name="Herndon D.R."/>
            <person name="Hannick L."/>
            <person name="Kappmeyer L.S."/>
            <person name="Berens S.J."/>
            <person name="Bidwell S.L."/>
            <person name="Brown W.C."/>
            <person name="Crabtree J."/>
            <person name="Fadrosh D."/>
            <person name="Feldblum T."/>
            <person name="Forberger H.A."/>
            <person name="Haas B.J."/>
            <person name="Howell J.M."/>
            <person name="Khouri H."/>
            <person name="Koo H."/>
            <person name="Mann D.J."/>
            <person name="Norimine J."/>
            <person name="Paulsen I.T."/>
            <person name="Radune D."/>
            <person name="Ren Q."/>
            <person name="Smith R.K. Jr."/>
            <person name="Suarez C.E."/>
            <person name="White O."/>
            <person name="Wortman J.R."/>
            <person name="Knowles D.P. Jr."/>
            <person name="McElwain T.F."/>
            <person name="Nene V.M."/>
        </authorList>
    </citation>
    <scope>NUCLEOTIDE SEQUENCE [LARGE SCALE GENOMIC DNA]</scope>
    <source>
        <strain evidence="3">T2Bo</strain>
    </source>
</reference>
<dbReference type="OMA" id="FKHRITR"/>
<evidence type="ECO:0000256" key="1">
    <source>
        <dbReference type="PROSITE-ProRule" id="PRU00723"/>
    </source>
</evidence>
<accession>A7ASV3</accession>
<organism evidence="3 4">
    <name type="scientific">Babesia bovis</name>
    <dbReference type="NCBI Taxonomy" id="5865"/>
    <lineage>
        <taxon>Eukaryota</taxon>
        <taxon>Sar</taxon>
        <taxon>Alveolata</taxon>
        <taxon>Apicomplexa</taxon>
        <taxon>Aconoidasida</taxon>
        <taxon>Piroplasmida</taxon>
        <taxon>Babesiidae</taxon>
        <taxon>Babesia</taxon>
    </lineage>
</organism>
<feature type="zinc finger region" description="C3H1-type" evidence="1">
    <location>
        <begin position="210"/>
        <end position="234"/>
    </location>
</feature>
<feature type="domain" description="C3H1-type" evidence="2">
    <location>
        <begin position="210"/>
        <end position="234"/>
    </location>
</feature>
<dbReference type="GeneID" id="5477806"/>
<dbReference type="AlphaFoldDB" id="A7ASV3"/>
<keyword evidence="1" id="KW-0863">Zinc-finger</keyword>
<dbReference type="GO" id="GO:0008270">
    <property type="term" value="F:zinc ion binding"/>
    <property type="evidence" value="ECO:0007669"/>
    <property type="project" value="UniProtKB-KW"/>
</dbReference>
<sequence length="300" mass="34064">MDAEFNALTMDDCSDLITRAFGGTKLSPYNDLSSLYDYTSNVNMFSNEYLHGGDSSGVSTARSAFSSMVSVETTHVDNNYNLAWSDTGEVHTPRQAGSNNNVDEQDAKLLKVIKSLFTQSMVDVLRKYVDELYQRDLISLELPPETEKVHLDVDALRTRIFAVIRKCLTNNTEINIVHIIETIREKYETTLIEEVPSFGSITHANGYCKPCVFANKAVNSCKNGLDCNFCHFKHRITRRKNATKETHDIMKQRREALWKEQQGGLTSPLQMQAYLSSQKFNRQLTQSLDNKDLFNFSGML</sequence>
<dbReference type="VEuPathDB" id="PiroplasmaDB:BBOV_II000540"/>
<evidence type="ECO:0000313" key="4">
    <source>
        <dbReference type="Proteomes" id="UP000002173"/>
    </source>
</evidence>
<dbReference type="KEGG" id="bbo:BBOV_II000540"/>
<evidence type="ECO:0000313" key="3">
    <source>
        <dbReference type="EMBL" id="EDO06014.1"/>
    </source>
</evidence>
<comment type="caution">
    <text evidence="3">The sequence shown here is derived from an EMBL/GenBank/DDBJ whole genome shotgun (WGS) entry which is preliminary data.</text>
</comment>